<feature type="region of interest" description="Disordered" evidence="1">
    <location>
        <begin position="1"/>
        <end position="35"/>
    </location>
</feature>
<feature type="compositionally biased region" description="Low complexity" evidence="1">
    <location>
        <begin position="1"/>
        <end position="11"/>
    </location>
</feature>
<gene>
    <name evidence="2" type="ORF">AVDCRST_MAG57-2053</name>
</gene>
<accession>A0A6J4IHM6</accession>
<dbReference type="EMBL" id="CADCTI010000172">
    <property type="protein sequence ID" value="CAA9250537.1"/>
    <property type="molecule type" value="Genomic_DNA"/>
</dbReference>
<reference evidence="2" key="1">
    <citation type="submission" date="2020-02" db="EMBL/GenBank/DDBJ databases">
        <authorList>
            <person name="Meier V. D."/>
        </authorList>
    </citation>
    <scope>NUCLEOTIDE SEQUENCE</scope>
    <source>
        <strain evidence="2">AVDCRST_MAG57</strain>
    </source>
</reference>
<protein>
    <submittedName>
        <fullName evidence="2">Uncharacterized protein</fullName>
    </submittedName>
</protein>
<evidence type="ECO:0000256" key="1">
    <source>
        <dbReference type="SAM" id="MobiDB-lite"/>
    </source>
</evidence>
<organism evidence="2">
    <name type="scientific">uncultured Blastococcus sp</name>
    <dbReference type="NCBI Taxonomy" id="217144"/>
    <lineage>
        <taxon>Bacteria</taxon>
        <taxon>Bacillati</taxon>
        <taxon>Actinomycetota</taxon>
        <taxon>Actinomycetes</taxon>
        <taxon>Geodermatophilales</taxon>
        <taxon>Geodermatophilaceae</taxon>
        <taxon>Blastococcus</taxon>
        <taxon>environmental samples</taxon>
    </lineage>
</organism>
<dbReference type="AlphaFoldDB" id="A0A6J4IHM6"/>
<evidence type="ECO:0000313" key="2">
    <source>
        <dbReference type="EMBL" id="CAA9250537.1"/>
    </source>
</evidence>
<sequence length="48" mass="4684">MAFVTATTLTSPPVPPAPSGAPVTEGVSAPTAWPGGALVHSLRTVASQ</sequence>
<proteinExistence type="predicted"/>
<name>A0A6J4IHM6_9ACTN</name>